<name>A0ABS6MH78_9GAMM</name>
<evidence type="ECO:0000313" key="2">
    <source>
        <dbReference type="Proteomes" id="UP000704611"/>
    </source>
</evidence>
<dbReference type="RefSeq" id="WP_217667248.1">
    <property type="nucleotide sequence ID" value="NZ_JAHRID010000001.1"/>
</dbReference>
<proteinExistence type="predicted"/>
<reference evidence="1 2" key="1">
    <citation type="submission" date="2021-06" db="EMBL/GenBank/DDBJ databases">
        <title>Rheinheimera indica sp. nov., isolated from deep-sea sediment.</title>
        <authorList>
            <person name="Wang Z."/>
            <person name="Zhang X.-Y."/>
        </authorList>
    </citation>
    <scope>NUCLEOTIDE SEQUENCE [LARGE SCALE GENOMIC DNA]</scope>
    <source>
        <strain evidence="1 2">SM2107</strain>
    </source>
</reference>
<accession>A0ABS6MH78</accession>
<sequence>MSTYIGTKLINAVAMTRLAYNELRGWKLPEDENGDDAGYLVEYLDGGKPNTEHYAGYVSWSPAEQFEKAYIPIGDVSEQPAHMVRVAGERAELADRLNKLNNFIGGDAFTSLSFDQQSLLRKQSDAMQTYLAILNSRLGANQ</sequence>
<dbReference type="Proteomes" id="UP000704611">
    <property type="component" value="Unassembled WGS sequence"/>
</dbReference>
<evidence type="ECO:0000313" key="1">
    <source>
        <dbReference type="EMBL" id="MBV2128173.1"/>
    </source>
</evidence>
<keyword evidence="2" id="KW-1185">Reference proteome</keyword>
<dbReference type="InterPro" id="IPR054052">
    <property type="entry name" value="Y16Q-like"/>
</dbReference>
<protein>
    <submittedName>
        <fullName evidence="1">Uncharacterized protein</fullName>
    </submittedName>
</protein>
<gene>
    <name evidence="1" type="ORF">KQY15_03565</name>
</gene>
<organism evidence="1 2">
    <name type="scientific">Arsukibacterium indicum</name>
    <dbReference type="NCBI Taxonomy" id="2848612"/>
    <lineage>
        <taxon>Bacteria</taxon>
        <taxon>Pseudomonadati</taxon>
        <taxon>Pseudomonadota</taxon>
        <taxon>Gammaproteobacteria</taxon>
        <taxon>Chromatiales</taxon>
        <taxon>Chromatiaceae</taxon>
        <taxon>Arsukibacterium</taxon>
    </lineage>
</organism>
<dbReference type="EMBL" id="JAHRID010000001">
    <property type="protein sequence ID" value="MBV2128173.1"/>
    <property type="molecule type" value="Genomic_DNA"/>
</dbReference>
<dbReference type="Pfam" id="PF21825">
    <property type="entry name" value="crAss001_48"/>
    <property type="match status" value="1"/>
</dbReference>
<comment type="caution">
    <text evidence="1">The sequence shown here is derived from an EMBL/GenBank/DDBJ whole genome shotgun (WGS) entry which is preliminary data.</text>
</comment>